<dbReference type="KEGG" id="uam:UABAM_00019"/>
<dbReference type="EMBL" id="AP019860">
    <property type="protein sequence ID" value="BBM81680.1"/>
    <property type="molecule type" value="Genomic_DNA"/>
</dbReference>
<dbReference type="RefSeq" id="WP_151965953.1">
    <property type="nucleotide sequence ID" value="NZ_AP019860.1"/>
</dbReference>
<protein>
    <submittedName>
        <fullName evidence="1">Uncharacterized protein</fullName>
    </submittedName>
</protein>
<name>A0A5S9IIH3_UABAM</name>
<dbReference type="AlphaFoldDB" id="A0A5S9IIH3"/>
<keyword evidence="2" id="KW-1185">Reference proteome</keyword>
<proteinExistence type="predicted"/>
<sequence length="108" mass="12836">MSSTNKQQAEKFFTKYLSNVLKSSPKKEFFPMQPNEKQDSYYKKRTDNFVTRDHFKCYAKEDFGGALQELWKNEHQLKDLSTHFAKLAEELKKESLDEEVSSFVYAMF</sequence>
<gene>
    <name evidence="1" type="ORF">UABAM_00019</name>
</gene>
<evidence type="ECO:0000313" key="2">
    <source>
        <dbReference type="Proteomes" id="UP000326354"/>
    </source>
</evidence>
<organism evidence="1 2">
    <name type="scientific">Uabimicrobium amorphum</name>
    <dbReference type="NCBI Taxonomy" id="2596890"/>
    <lineage>
        <taxon>Bacteria</taxon>
        <taxon>Pseudomonadati</taxon>
        <taxon>Planctomycetota</taxon>
        <taxon>Candidatus Uabimicrobiia</taxon>
        <taxon>Candidatus Uabimicrobiales</taxon>
        <taxon>Candidatus Uabimicrobiaceae</taxon>
        <taxon>Candidatus Uabimicrobium</taxon>
    </lineage>
</organism>
<reference evidence="1 2" key="1">
    <citation type="submission" date="2019-08" db="EMBL/GenBank/DDBJ databases">
        <title>Complete genome sequence of Candidatus Uab amorphum.</title>
        <authorList>
            <person name="Shiratori T."/>
            <person name="Suzuki S."/>
            <person name="Kakizawa Y."/>
            <person name="Ishida K."/>
        </authorList>
    </citation>
    <scope>NUCLEOTIDE SEQUENCE [LARGE SCALE GENOMIC DNA]</scope>
    <source>
        <strain evidence="1 2">SRT547</strain>
    </source>
</reference>
<dbReference type="Proteomes" id="UP000326354">
    <property type="component" value="Chromosome"/>
</dbReference>
<evidence type="ECO:0000313" key="1">
    <source>
        <dbReference type="EMBL" id="BBM81680.1"/>
    </source>
</evidence>
<accession>A0A5S9IIH3</accession>